<sequence>MIHIVNGDVVGNKIKQIEGDILVWREMYDFGPLNLTWSKEEQIKKRAHFFEEKLEIPSEFFIQNCQNQDRILNGIAKSEEVILWFEHDRFDQTMLMYLLTELSTKGCENISLISIDQYPGITPFYGLGQLSSGQLLGLLDSRKKITTEQIHEATTGWTAYNSTENEDIEKWILSKNHTLPFLLRVLQDHKSYFPSIQTGLNEVEYLALSFLREDGCLFYDLCSHIMEERINDGLSNLHLAAILKELMKGPYPLLKGNIPLPNYSHPASNPMLELTSYGLDVLNGAQNRIELVGIDWWVGGVYLHT</sequence>
<comment type="caution">
    <text evidence="2">The sequence shown here is derived from an EMBL/GenBank/DDBJ whole genome shotgun (WGS) entry which is preliminary data.</text>
</comment>
<dbReference type="Proteomes" id="UP000295132">
    <property type="component" value="Unassembled WGS sequence"/>
</dbReference>
<evidence type="ECO:0000313" key="2">
    <source>
        <dbReference type="EMBL" id="TDK60747.1"/>
    </source>
</evidence>
<dbReference type="Pfam" id="PF08874">
    <property type="entry name" value="DUF1835"/>
    <property type="match status" value="1"/>
</dbReference>
<organism evidence="2 3">
    <name type="scientific">Bacillus salipaludis</name>
    <dbReference type="NCBI Taxonomy" id="2547811"/>
    <lineage>
        <taxon>Bacteria</taxon>
        <taxon>Bacillati</taxon>
        <taxon>Bacillota</taxon>
        <taxon>Bacilli</taxon>
        <taxon>Bacillales</taxon>
        <taxon>Bacillaceae</taxon>
        <taxon>Bacillus</taxon>
    </lineage>
</organism>
<evidence type="ECO:0000259" key="1">
    <source>
        <dbReference type="Pfam" id="PF08874"/>
    </source>
</evidence>
<proteinExistence type="predicted"/>
<protein>
    <submittedName>
        <fullName evidence="2">DUF1835 domain-containing protein</fullName>
    </submittedName>
</protein>
<reference evidence="2 3" key="1">
    <citation type="submission" date="2019-03" db="EMBL/GenBank/DDBJ databases">
        <title>Bacillus niacini sp. nov. a Nicotinate-Metabolizing Mesophile Isolated from Soil.</title>
        <authorList>
            <person name="Zhang G."/>
        </authorList>
    </citation>
    <scope>NUCLEOTIDE SEQUENCE [LARGE SCALE GENOMIC DNA]</scope>
    <source>
        <strain evidence="2 3">WN066</strain>
    </source>
</reference>
<evidence type="ECO:0000313" key="3">
    <source>
        <dbReference type="Proteomes" id="UP000295132"/>
    </source>
</evidence>
<dbReference type="AlphaFoldDB" id="A0A4R5VQA7"/>
<dbReference type="EMBL" id="SMYO01000006">
    <property type="protein sequence ID" value="TDK60747.1"/>
    <property type="molecule type" value="Genomic_DNA"/>
</dbReference>
<feature type="domain" description="DUF1835" evidence="1">
    <location>
        <begin position="2"/>
        <end position="106"/>
    </location>
</feature>
<name>A0A4R5VQA7_9BACI</name>
<dbReference type="InterPro" id="IPR014973">
    <property type="entry name" value="DUF1835"/>
</dbReference>
<dbReference type="RefSeq" id="WP_133334898.1">
    <property type="nucleotide sequence ID" value="NZ_SMYO01000006.1"/>
</dbReference>
<accession>A0A4R5VQA7</accession>
<gene>
    <name evidence="2" type="ORF">E2K98_13540</name>
</gene>